<keyword evidence="7 9" id="KW-1133">Transmembrane helix</keyword>
<evidence type="ECO:0000256" key="9">
    <source>
        <dbReference type="SAM" id="Phobius"/>
    </source>
</evidence>
<dbReference type="EMBL" id="AUZZ01004622">
    <property type="protein sequence ID" value="EQD52433.1"/>
    <property type="molecule type" value="Genomic_DNA"/>
</dbReference>
<evidence type="ECO:0000256" key="8">
    <source>
        <dbReference type="ARBA" id="ARBA00023136"/>
    </source>
</evidence>
<evidence type="ECO:0000256" key="2">
    <source>
        <dbReference type="ARBA" id="ARBA00010442"/>
    </source>
</evidence>
<feature type="transmembrane region" description="Helical" evidence="9">
    <location>
        <begin position="6"/>
        <end position="32"/>
    </location>
</feature>
<dbReference type="GO" id="GO:0005886">
    <property type="term" value="C:plasma membrane"/>
    <property type="evidence" value="ECO:0007669"/>
    <property type="project" value="UniProtKB-SubCell"/>
</dbReference>
<evidence type="ECO:0000256" key="5">
    <source>
        <dbReference type="ARBA" id="ARBA00022692"/>
    </source>
</evidence>
<comment type="similarity">
    <text evidence="2">Belongs to the ExbB/TolQ family.</text>
</comment>
<evidence type="ECO:0000256" key="3">
    <source>
        <dbReference type="ARBA" id="ARBA00022448"/>
    </source>
</evidence>
<feature type="transmembrane region" description="Helical" evidence="9">
    <location>
        <begin position="159"/>
        <end position="180"/>
    </location>
</feature>
<name>T1A6B2_9ZZZZ</name>
<feature type="transmembrane region" description="Helical" evidence="9">
    <location>
        <begin position="113"/>
        <end position="139"/>
    </location>
</feature>
<proteinExistence type="inferred from homology"/>
<keyword evidence="3" id="KW-0813">Transport</keyword>
<dbReference type="GO" id="GO:0017038">
    <property type="term" value="P:protein import"/>
    <property type="evidence" value="ECO:0007669"/>
    <property type="project" value="TreeGrafter"/>
</dbReference>
<keyword evidence="6" id="KW-0653">Protein transport</keyword>
<comment type="subcellular location">
    <subcellularLocation>
        <location evidence="1">Cell membrane</location>
        <topology evidence="1">Multi-pass membrane protein</topology>
    </subcellularLocation>
</comment>
<gene>
    <name evidence="11" type="ORF">B2A_06527</name>
</gene>
<keyword evidence="5 9" id="KW-0812">Transmembrane</keyword>
<keyword evidence="8 9" id="KW-0472">Membrane</keyword>
<keyword evidence="4" id="KW-1003">Cell membrane</keyword>
<dbReference type="AlphaFoldDB" id="T1A6B2"/>
<dbReference type="Pfam" id="PF01618">
    <property type="entry name" value="MotA_ExbB"/>
    <property type="match status" value="1"/>
</dbReference>
<dbReference type="InterPro" id="IPR002898">
    <property type="entry name" value="MotA_ExbB_proton_chnl"/>
</dbReference>
<evidence type="ECO:0000256" key="1">
    <source>
        <dbReference type="ARBA" id="ARBA00004651"/>
    </source>
</evidence>
<feature type="domain" description="MotA/TolQ/ExbB proton channel" evidence="10">
    <location>
        <begin position="87"/>
        <end position="192"/>
    </location>
</feature>
<dbReference type="PANTHER" id="PTHR30625:SF15">
    <property type="entry name" value="BIOPOLYMER TRANSPORT PROTEIN EXBB"/>
    <property type="match status" value="1"/>
</dbReference>
<dbReference type="InterPro" id="IPR050790">
    <property type="entry name" value="ExbB/TolQ_transport"/>
</dbReference>
<evidence type="ECO:0000256" key="4">
    <source>
        <dbReference type="ARBA" id="ARBA00022475"/>
    </source>
</evidence>
<accession>T1A6B2</accession>
<reference evidence="11" key="2">
    <citation type="journal article" date="2014" name="ISME J.">
        <title>Microbial stratification in low pH oxic and suboxic macroscopic growths along an acid mine drainage.</title>
        <authorList>
            <person name="Mendez-Garcia C."/>
            <person name="Mesa V."/>
            <person name="Sprenger R.R."/>
            <person name="Richter M."/>
            <person name="Diez M.S."/>
            <person name="Solano J."/>
            <person name="Bargiela R."/>
            <person name="Golyshina O.V."/>
            <person name="Manteca A."/>
            <person name="Ramos J.L."/>
            <person name="Gallego J.R."/>
            <person name="Llorente I."/>
            <person name="Martins Dos Santos V.A."/>
            <person name="Jensen O.N."/>
            <person name="Pelaez A.I."/>
            <person name="Sanchez J."/>
            <person name="Ferrer M."/>
        </authorList>
    </citation>
    <scope>NUCLEOTIDE SEQUENCE</scope>
</reference>
<evidence type="ECO:0000313" key="11">
    <source>
        <dbReference type="EMBL" id="EQD52433.1"/>
    </source>
</evidence>
<organism evidence="11">
    <name type="scientific">mine drainage metagenome</name>
    <dbReference type="NCBI Taxonomy" id="410659"/>
    <lineage>
        <taxon>unclassified sequences</taxon>
        <taxon>metagenomes</taxon>
        <taxon>ecological metagenomes</taxon>
    </lineage>
</organism>
<comment type="caution">
    <text evidence="11">The sequence shown here is derived from an EMBL/GenBank/DDBJ whole genome shotgun (WGS) entry which is preliminary data.</text>
</comment>
<dbReference type="PANTHER" id="PTHR30625">
    <property type="entry name" value="PROTEIN TOLQ"/>
    <property type="match status" value="1"/>
</dbReference>
<sequence>MDINYLIHIAAVSGGILYVMILILLVCLVVIIDRTWYLTRVHREGLAIGRTVAQMSHLDRDALAQLAEDKSQFPQSVLIQVPVNHPSVKDPVEFAELVEEGIMTVAPRMDKGLWLLDTLVTMAPLLGLLGTIIGIFQSFRVLGNPGTAPTAVTGGVAEALIATAAGLFVAIISMIFYNGLSNLVRINLHHMETIKAILVNRLRAESDSARR</sequence>
<evidence type="ECO:0000256" key="6">
    <source>
        <dbReference type="ARBA" id="ARBA00022927"/>
    </source>
</evidence>
<protein>
    <submittedName>
        <fullName evidence="11">MotA/TolQ/ExbB proton channel</fullName>
    </submittedName>
</protein>
<evidence type="ECO:0000259" key="10">
    <source>
        <dbReference type="Pfam" id="PF01618"/>
    </source>
</evidence>
<evidence type="ECO:0000256" key="7">
    <source>
        <dbReference type="ARBA" id="ARBA00022989"/>
    </source>
</evidence>
<reference evidence="11" key="1">
    <citation type="submission" date="2013-08" db="EMBL/GenBank/DDBJ databases">
        <authorList>
            <person name="Mendez C."/>
            <person name="Richter M."/>
            <person name="Ferrer M."/>
            <person name="Sanchez J."/>
        </authorList>
    </citation>
    <scope>NUCLEOTIDE SEQUENCE</scope>
</reference>